<dbReference type="Proteomes" id="UP000094056">
    <property type="component" value="Unassembled WGS sequence"/>
</dbReference>
<dbReference type="EMBL" id="MAYW01000200">
    <property type="protein sequence ID" value="ODS30600.1"/>
    <property type="molecule type" value="Genomic_DNA"/>
</dbReference>
<dbReference type="InterPro" id="IPR015393">
    <property type="entry name" value="DUF1972"/>
</dbReference>
<keyword evidence="3" id="KW-0808">Transferase</keyword>
<reference evidence="3 4" key="1">
    <citation type="submission" date="2016-07" db="EMBL/GenBank/DDBJ databases">
        <title>Draft genome of Scalindua rubra, obtained from a brine-seawater interface in the Red Sea, sheds light on salt adaptation in anammox bacteria.</title>
        <authorList>
            <person name="Speth D.R."/>
            <person name="Lagkouvardos I."/>
            <person name="Wang Y."/>
            <person name="Qian P.-Y."/>
            <person name="Dutilh B.E."/>
            <person name="Jetten M.S."/>
        </authorList>
    </citation>
    <scope>NUCLEOTIDE SEQUENCE [LARGE SCALE GENOMIC DNA]</scope>
    <source>
        <strain evidence="3">BSI-1</strain>
    </source>
</reference>
<evidence type="ECO:0000259" key="1">
    <source>
        <dbReference type="Pfam" id="PF00534"/>
    </source>
</evidence>
<feature type="domain" description="DUF1972" evidence="2">
    <location>
        <begin position="2"/>
        <end position="174"/>
    </location>
</feature>
<evidence type="ECO:0000313" key="4">
    <source>
        <dbReference type="Proteomes" id="UP000094056"/>
    </source>
</evidence>
<evidence type="ECO:0000259" key="2">
    <source>
        <dbReference type="Pfam" id="PF09314"/>
    </source>
</evidence>
<dbReference type="InterPro" id="IPR001296">
    <property type="entry name" value="Glyco_trans_1"/>
</dbReference>
<dbReference type="Pfam" id="PF09314">
    <property type="entry name" value="DUF1972"/>
    <property type="match status" value="1"/>
</dbReference>
<name>A0A1E3X4M2_9BACT</name>
<evidence type="ECO:0000313" key="3">
    <source>
        <dbReference type="EMBL" id="ODS30600.1"/>
    </source>
</evidence>
<feature type="domain" description="Glycosyl transferase family 1" evidence="1">
    <location>
        <begin position="191"/>
        <end position="335"/>
    </location>
</feature>
<dbReference type="PATRIC" id="fig|1872076.5.peg.5118"/>
<sequence>MRVVILGSRGIPASHGGFETFAERLSLYLVSKGWDVTVYCQDDGGDRSYEEIWNNIRLFHIPVSLSGAPGTIVFDWKSTLNVIKQGGLILTLGYNTAILCSIYRLNGLINLINMDGIEWKRKKYNILEKAWLFINEQLGSLLGNHLIADNPGIKNHLSKRVSTNKITMIPYGSDRITDADFSLLNQYNLSPNKYAIIIARAEPENSILEVVSAFSSKKRNNKLVILGSYEPQKNKYHKRVMELASNEVQFIGAIYNRSLLNALRFYARLYIHGHSVGGTNPALVEALGAGLPVLAHDNPFNRWVAGGGAHYFCNEMDCLHELDDLLTDENEINKMRLASINRHQEEFIWDKILRKYEYLLDQWWKHGSSPKCSVK</sequence>
<protein>
    <submittedName>
        <fullName evidence="3">Glycosyltransferase</fullName>
    </submittedName>
</protein>
<comment type="caution">
    <text evidence="3">The sequence shown here is derived from an EMBL/GenBank/DDBJ whole genome shotgun (WGS) entry which is preliminary data.</text>
</comment>
<organism evidence="3 4">
    <name type="scientific">Candidatus Scalindua rubra</name>
    <dbReference type="NCBI Taxonomy" id="1872076"/>
    <lineage>
        <taxon>Bacteria</taxon>
        <taxon>Pseudomonadati</taxon>
        <taxon>Planctomycetota</taxon>
        <taxon>Candidatus Brocadiia</taxon>
        <taxon>Candidatus Brocadiales</taxon>
        <taxon>Candidatus Scalinduaceae</taxon>
        <taxon>Candidatus Scalindua</taxon>
    </lineage>
</organism>
<dbReference type="PANTHER" id="PTHR12526">
    <property type="entry name" value="GLYCOSYLTRANSFERASE"/>
    <property type="match status" value="1"/>
</dbReference>
<dbReference type="Gene3D" id="3.40.50.2000">
    <property type="entry name" value="Glycogen Phosphorylase B"/>
    <property type="match status" value="2"/>
</dbReference>
<proteinExistence type="predicted"/>
<dbReference type="Pfam" id="PF00534">
    <property type="entry name" value="Glycos_transf_1"/>
    <property type="match status" value="1"/>
</dbReference>
<dbReference type="SUPFAM" id="SSF53756">
    <property type="entry name" value="UDP-Glycosyltransferase/glycogen phosphorylase"/>
    <property type="match status" value="1"/>
</dbReference>
<dbReference type="GO" id="GO:0016757">
    <property type="term" value="F:glycosyltransferase activity"/>
    <property type="evidence" value="ECO:0007669"/>
    <property type="project" value="InterPro"/>
</dbReference>
<gene>
    <name evidence="3" type="ORF">SCARUB_04281</name>
</gene>
<dbReference type="AlphaFoldDB" id="A0A1E3X4M2"/>
<accession>A0A1E3X4M2</accession>